<gene>
    <name evidence="1" type="ORF">OUZ56_009041</name>
</gene>
<protein>
    <submittedName>
        <fullName evidence="1">Uncharacterized protein</fullName>
    </submittedName>
</protein>
<dbReference type="EMBL" id="JAOYFB010000037">
    <property type="protein sequence ID" value="KAK4023641.1"/>
    <property type="molecule type" value="Genomic_DNA"/>
</dbReference>
<organism evidence="1 2">
    <name type="scientific">Daphnia magna</name>
    <dbReference type="NCBI Taxonomy" id="35525"/>
    <lineage>
        <taxon>Eukaryota</taxon>
        <taxon>Metazoa</taxon>
        <taxon>Ecdysozoa</taxon>
        <taxon>Arthropoda</taxon>
        <taxon>Crustacea</taxon>
        <taxon>Branchiopoda</taxon>
        <taxon>Diplostraca</taxon>
        <taxon>Cladocera</taxon>
        <taxon>Anomopoda</taxon>
        <taxon>Daphniidae</taxon>
        <taxon>Daphnia</taxon>
    </lineage>
</organism>
<name>A0ABR0AEU5_9CRUS</name>
<keyword evidence="2" id="KW-1185">Reference proteome</keyword>
<dbReference type="Proteomes" id="UP001234178">
    <property type="component" value="Unassembled WGS sequence"/>
</dbReference>
<reference evidence="1 2" key="1">
    <citation type="journal article" date="2023" name="Nucleic Acids Res.">
        <title>The hologenome of Daphnia magna reveals possible DNA methylation and microbiome-mediated evolution of the host genome.</title>
        <authorList>
            <person name="Chaturvedi A."/>
            <person name="Li X."/>
            <person name="Dhandapani V."/>
            <person name="Marshall H."/>
            <person name="Kissane S."/>
            <person name="Cuenca-Cambronero M."/>
            <person name="Asole G."/>
            <person name="Calvet F."/>
            <person name="Ruiz-Romero M."/>
            <person name="Marangio P."/>
            <person name="Guigo R."/>
            <person name="Rago D."/>
            <person name="Mirbahai L."/>
            <person name="Eastwood N."/>
            <person name="Colbourne J.K."/>
            <person name="Zhou J."/>
            <person name="Mallon E."/>
            <person name="Orsini L."/>
        </authorList>
    </citation>
    <scope>NUCLEOTIDE SEQUENCE [LARGE SCALE GENOMIC DNA]</scope>
    <source>
        <strain evidence="1">LRV0_1</strain>
    </source>
</reference>
<proteinExistence type="predicted"/>
<sequence length="173" mass="19652">MISPPYFSANSKANFDFPVPVAPHTTITGKREFKSPMVALTNPGAAILNLKNDQNKTLFQKNNRRTPSAQLPLQTAPRLYHLNIFNMHISLFVCKTLRPVSHNRNALKEKNRSKMCLLNVKGNRGIFVQARRGRTTRVTPLSHATKKQKKNTPVEEAPVKPTFIESYYNCSYQ</sequence>
<evidence type="ECO:0000313" key="2">
    <source>
        <dbReference type="Proteomes" id="UP001234178"/>
    </source>
</evidence>
<comment type="caution">
    <text evidence="1">The sequence shown here is derived from an EMBL/GenBank/DDBJ whole genome shotgun (WGS) entry which is preliminary data.</text>
</comment>
<evidence type="ECO:0000313" key="1">
    <source>
        <dbReference type="EMBL" id="KAK4023641.1"/>
    </source>
</evidence>
<accession>A0ABR0AEU5</accession>